<dbReference type="PANTHER" id="PTHR36934:SF1">
    <property type="entry name" value="THIOESTERASE DOMAIN-CONTAINING PROTEIN"/>
    <property type="match status" value="1"/>
</dbReference>
<dbReference type="Gene3D" id="3.10.129.10">
    <property type="entry name" value="Hotdog Thioesterase"/>
    <property type="match status" value="1"/>
</dbReference>
<dbReference type="SUPFAM" id="SSF54637">
    <property type="entry name" value="Thioesterase/thiol ester dehydrase-isomerase"/>
    <property type="match status" value="1"/>
</dbReference>
<dbReference type="InterPro" id="IPR025540">
    <property type="entry name" value="FlK"/>
</dbReference>
<dbReference type="Pfam" id="PF22636">
    <property type="entry name" value="FlK"/>
    <property type="match status" value="1"/>
</dbReference>
<evidence type="ECO:0000259" key="1">
    <source>
        <dbReference type="Pfam" id="PF22636"/>
    </source>
</evidence>
<organism evidence="2 3">
    <name type="scientific">Saccharicrinis carchari</name>
    <dbReference type="NCBI Taxonomy" id="1168039"/>
    <lineage>
        <taxon>Bacteria</taxon>
        <taxon>Pseudomonadati</taxon>
        <taxon>Bacteroidota</taxon>
        <taxon>Bacteroidia</taxon>
        <taxon>Marinilabiliales</taxon>
        <taxon>Marinilabiliaceae</taxon>
        <taxon>Saccharicrinis</taxon>
    </lineage>
</organism>
<dbReference type="EMBL" id="FXTB01000001">
    <property type="protein sequence ID" value="SMO44996.1"/>
    <property type="molecule type" value="Genomic_DNA"/>
</dbReference>
<evidence type="ECO:0000313" key="2">
    <source>
        <dbReference type="EMBL" id="SMO44996.1"/>
    </source>
</evidence>
<dbReference type="RefSeq" id="WP_246095435.1">
    <property type="nucleotide sequence ID" value="NZ_FXTB01000001.1"/>
</dbReference>
<evidence type="ECO:0000313" key="3">
    <source>
        <dbReference type="Proteomes" id="UP000319040"/>
    </source>
</evidence>
<name>A0A521BD32_SACCC</name>
<accession>A0A521BD32</accession>
<dbReference type="Proteomes" id="UP000319040">
    <property type="component" value="Unassembled WGS sequence"/>
</dbReference>
<dbReference type="AlphaFoldDB" id="A0A521BD32"/>
<dbReference type="InterPro" id="IPR029069">
    <property type="entry name" value="HotDog_dom_sf"/>
</dbReference>
<proteinExistence type="predicted"/>
<gene>
    <name evidence="2" type="ORF">SAMN06265379_101873</name>
</gene>
<reference evidence="2 3" key="1">
    <citation type="submission" date="2017-05" db="EMBL/GenBank/DDBJ databases">
        <authorList>
            <person name="Varghese N."/>
            <person name="Submissions S."/>
        </authorList>
    </citation>
    <scope>NUCLEOTIDE SEQUENCE [LARGE SCALE GENOMIC DNA]</scope>
    <source>
        <strain evidence="2 3">DSM 27040</strain>
    </source>
</reference>
<dbReference type="PANTHER" id="PTHR36934">
    <property type="entry name" value="BLR0278 PROTEIN"/>
    <property type="match status" value="1"/>
</dbReference>
<protein>
    <submittedName>
        <fullName evidence="2">Predicted thioesterase</fullName>
    </submittedName>
</protein>
<dbReference type="InterPro" id="IPR054485">
    <property type="entry name" value="FlK-like_dom"/>
</dbReference>
<feature type="domain" description="Fluoroacetyl-CoA-specific thioesterase-like" evidence="1">
    <location>
        <begin position="17"/>
        <end position="120"/>
    </location>
</feature>
<keyword evidence="3" id="KW-1185">Reference proteome</keyword>
<sequence length="123" mass="13545">MTHSLSPGLNLSQKYTITEQDLASTLKTSQVAYASTPSLIVLIEKVICTLIQDLIGKEKTTVSAEINMKHLIPMAAGEEVTCSVHLKFVEGNKLFFDFALFTTDEDVVAIGAHERAIVKKDEY</sequence>